<dbReference type="EMBL" id="BMME01000001">
    <property type="protein sequence ID" value="GGJ99597.1"/>
    <property type="molecule type" value="Genomic_DNA"/>
</dbReference>
<evidence type="ECO:0000313" key="6">
    <source>
        <dbReference type="Proteomes" id="UP000599009"/>
    </source>
</evidence>
<keyword evidence="2" id="KW-0488">Methylation</keyword>
<proteinExistence type="inferred from homology"/>
<dbReference type="RefSeq" id="WP_132985493.1">
    <property type="nucleotide sequence ID" value="NZ_BMME01000001.1"/>
</dbReference>
<dbReference type="PANTHER" id="PTHR30093">
    <property type="entry name" value="GENERAL SECRETION PATHWAY PROTEIN G"/>
    <property type="match status" value="1"/>
</dbReference>
<dbReference type="InterPro" id="IPR012902">
    <property type="entry name" value="N_methyl_site"/>
</dbReference>
<sequence>MKKKMQGFTLIELMIVVAIIAILAAIALPAYQDYVARAQVSEAMSLSSGARTAVAEYAADRGAWPTTNAEAGLSPEGSITGRYVRQVAVGANGVISATMAGAGSASSKIAGDVFSLTPSDAGGSIRWACNTATTTVEDKYLPSSCR</sequence>
<feature type="transmembrane region" description="Helical" evidence="4">
    <location>
        <begin position="7"/>
        <end position="31"/>
    </location>
</feature>
<evidence type="ECO:0000313" key="5">
    <source>
        <dbReference type="EMBL" id="GGJ99597.1"/>
    </source>
</evidence>
<evidence type="ECO:0000256" key="3">
    <source>
        <dbReference type="RuleBase" id="RU000389"/>
    </source>
</evidence>
<keyword evidence="3" id="KW-0281">Fimbrium</keyword>
<dbReference type="InterPro" id="IPR045584">
    <property type="entry name" value="Pilin-like"/>
</dbReference>
<gene>
    <name evidence="5" type="primary">pilE</name>
    <name evidence="5" type="ORF">GCM10011394_05960</name>
</gene>
<comment type="similarity">
    <text evidence="1 3">Belongs to the N-Me-Phe pilin family.</text>
</comment>
<keyword evidence="6" id="KW-1185">Reference proteome</keyword>
<dbReference type="SUPFAM" id="SSF54523">
    <property type="entry name" value="Pili subunits"/>
    <property type="match status" value="1"/>
</dbReference>
<evidence type="ECO:0000256" key="4">
    <source>
        <dbReference type="SAM" id="Phobius"/>
    </source>
</evidence>
<keyword evidence="4" id="KW-0812">Transmembrane</keyword>
<dbReference type="Pfam" id="PF07963">
    <property type="entry name" value="N_methyl"/>
    <property type="match status" value="1"/>
</dbReference>
<comment type="caution">
    <text evidence="5">The sequence shown here is derived from an EMBL/GenBank/DDBJ whole genome shotgun (WGS) entry which is preliminary data.</text>
</comment>
<reference evidence="6" key="1">
    <citation type="journal article" date="2019" name="Int. J. Syst. Evol. Microbiol.">
        <title>The Global Catalogue of Microorganisms (GCM) 10K type strain sequencing project: providing services to taxonomists for standard genome sequencing and annotation.</title>
        <authorList>
            <consortium name="The Broad Institute Genomics Platform"/>
            <consortium name="The Broad Institute Genome Sequencing Center for Infectious Disease"/>
            <person name="Wu L."/>
            <person name="Ma J."/>
        </authorList>
    </citation>
    <scope>NUCLEOTIDE SEQUENCE [LARGE SCALE GENOMIC DNA]</scope>
    <source>
        <strain evidence="6">CGMCC 1.8985</strain>
    </source>
</reference>
<dbReference type="PROSITE" id="PS00409">
    <property type="entry name" value="PROKAR_NTER_METHYL"/>
    <property type="match status" value="1"/>
</dbReference>
<name>A0ABQ2E817_9GAMM</name>
<keyword evidence="4" id="KW-1133">Transmembrane helix</keyword>
<keyword evidence="4" id="KW-0472">Membrane</keyword>
<organism evidence="5 6">
    <name type="scientific">Luteimonas terricola</name>
    <dbReference type="NCBI Taxonomy" id="645597"/>
    <lineage>
        <taxon>Bacteria</taxon>
        <taxon>Pseudomonadati</taxon>
        <taxon>Pseudomonadota</taxon>
        <taxon>Gammaproteobacteria</taxon>
        <taxon>Lysobacterales</taxon>
        <taxon>Lysobacteraceae</taxon>
        <taxon>Luteimonas</taxon>
    </lineage>
</organism>
<accession>A0ABQ2E817</accession>
<evidence type="ECO:0000256" key="2">
    <source>
        <dbReference type="ARBA" id="ARBA00022481"/>
    </source>
</evidence>
<dbReference type="Pfam" id="PF00114">
    <property type="entry name" value="Pilin"/>
    <property type="match status" value="1"/>
</dbReference>
<dbReference type="InterPro" id="IPR001082">
    <property type="entry name" value="Pilin"/>
</dbReference>
<dbReference type="NCBIfam" id="TIGR02532">
    <property type="entry name" value="IV_pilin_GFxxxE"/>
    <property type="match status" value="1"/>
</dbReference>
<dbReference type="PANTHER" id="PTHR30093:SF34">
    <property type="entry name" value="PREPILIN PEPTIDASE-DEPENDENT PROTEIN D"/>
    <property type="match status" value="1"/>
</dbReference>
<protein>
    <submittedName>
        <fullName evidence="5">Pilin</fullName>
    </submittedName>
</protein>
<evidence type="ECO:0000256" key="1">
    <source>
        <dbReference type="ARBA" id="ARBA00005233"/>
    </source>
</evidence>
<dbReference type="Proteomes" id="UP000599009">
    <property type="component" value="Unassembled WGS sequence"/>
</dbReference>
<dbReference type="Gene3D" id="3.30.700.10">
    <property type="entry name" value="Glycoprotein, Type 4 Pilin"/>
    <property type="match status" value="1"/>
</dbReference>